<organism evidence="2 3">
    <name type="scientific">Brachybacterium halotolerans</name>
    <dbReference type="NCBI Taxonomy" id="2795215"/>
    <lineage>
        <taxon>Bacteria</taxon>
        <taxon>Bacillati</taxon>
        <taxon>Actinomycetota</taxon>
        <taxon>Actinomycetes</taxon>
        <taxon>Micrococcales</taxon>
        <taxon>Dermabacteraceae</taxon>
        <taxon>Brachybacterium</taxon>
    </lineage>
</organism>
<sequence length="281" mass="30121">MAAHAAAQQRDSAAPHGTREQPQSQGPPEHQDQAGHHDDTEQQDRTEHRDTRDRLIDAISAHGPISARALAEMFGLTSAAVRRHLSALEADGVIEEHDVPVHQRGRGRPSKSFVLSASAHEDLGSEYDDLAMLALDELARRGGGEALTHLACARVAPWEEDLSARVGELEEAGEEVSRARRVEILADILTERGYAATVRPVTVTIPASGRSGRPRTVETAQLVQGHCPIQEVAARHPELCEAETTAIGRMAGAPVQRLATLAGGAHACTTHIPLTEGNTPR</sequence>
<evidence type="ECO:0000313" key="2">
    <source>
        <dbReference type="EMBL" id="MBK0329902.1"/>
    </source>
</evidence>
<dbReference type="EMBL" id="JAEDAJ010000001">
    <property type="protein sequence ID" value="MBK0329902.1"/>
    <property type="molecule type" value="Genomic_DNA"/>
</dbReference>
<feature type="compositionally biased region" description="Low complexity" evidence="1">
    <location>
        <begin position="1"/>
        <end position="14"/>
    </location>
</feature>
<dbReference type="InterPro" id="IPR050313">
    <property type="entry name" value="Carb_Metab_HTH_regulators"/>
</dbReference>
<dbReference type="RefSeq" id="WP_200500586.1">
    <property type="nucleotide sequence ID" value="NZ_JAEDAJ010000001.1"/>
</dbReference>
<name>A0ABS1B5W2_9MICO</name>
<dbReference type="Gene3D" id="1.10.10.10">
    <property type="entry name" value="Winged helix-like DNA-binding domain superfamily/Winged helix DNA-binding domain"/>
    <property type="match status" value="1"/>
</dbReference>
<feature type="compositionally biased region" description="Basic and acidic residues" evidence="1">
    <location>
        <begin position="29"/>
        <end position="50"/>
    </location>
</feature>
<reference evidence="2 3" key="1">
    <citation type="submission" date="2020-12" db="EMBL/GenBank/DDBJ databases">
        <title>Brachybacterium sp. MASK1Z-5, whole genome shotgun sequence.</title>
        <authorList>
            <person name="Tuo L."/>
        </authorList>
    </citation>
    <scope>NUCLEOTIDE SEQUENCE [LARGE SCALE GENOMIC DNA]</scope>
    <source>
        <strain evidence="2 3">MASK1Z-5</strain>
    </source>
</reference>
<comment type="caution">
    <text evidence="2">The sequence shown here is derived from an EMBL/GenBank/DDBJ whole genome shotgun (WGS) entry which is preliminary data.</text>
</comment>
<dbReference type="Proteomes" id="UP000612352">
    <property type="component" value="Unassembled WGS sequence"/>
</dbReference>
<dbReference type="InterPro" id="IPR011991">
    <property type="entry name" value="ArsR-like_HTH"/>
</dbReference>
<dbReference type="InterPro" id="IPR036388">
    <property type="entry name" value="WH-like_DNA-bd_sf"/>
</dbReference>
<protein>
    <submittedName>
        <fullName evidence="2">Winged helix-turn-helix transcriptional regulator</fullName>
    </submittedName>
</protein>
<proteinExistence type="predicted"/>
<evidence type="ECO:0000256" key="1">
    <source>
        <dbReference type="SAM" id="MobiDB-lite"/>
    </source>
</evidence>
<dbReference type="Pfam" id="PF13412">
    <property type="entry name" value="HTH_24"/>
    <property type="match status" value="1"/>
</dbReference>
<dbReference type="PANTHER" id="PTHR30363">
    <property type="entry name" value="HTH-TYPE TRANSCRIPTIONAL REGULATOR SRLR-RELATED"/>
    <property type="match status" value="1"/>
</dbReference>
<dbReference type="CDD" id="cd00090">
    <property type="entry name" value="HTH_ARSR"/>
    <property type="match status" value="1"/>
</dbReference>
<dbReference type="InterPro" id="IPR036390">
    <property type="entry name" value="WH_DNA-bd_sf"/>
</dbReference>
<dbReference type="SUPFAM" id="SSF46785">
    <property type="entry name" value="Winged helix' DNA-binding domain"/>
    <property type="match status" value="1"/>
</dbReference>
<keyword evidence="3" id="KW-1185">Reference proteome</keyword>
<gene>
    <name evidence="2" type="ORF">I8D64_00585</name>
</gene>
<dbReference type="PANTHER" id="PTHR30363:SF28">
    <property type="entry name" value="TRANSCRIPTIONAL REGULATORY PROTEIN-RELATED"/>
    <property type="match status" value="1"/>
</dbReference>
<feature type="region of interest" description="Disordered" evidence="1">
    <location>
        <begin position="1"/>
        <end position="50"/>
    </location>
</feature>
<accession>A0ABS1B5W2</accession>
<evidence type="ECO:0000313" key="3">
    <source>
        <dbReference type="Proteomes" id="UP000612352"/>
    </source>
</evidence>